<comment type="caution">
    <text evidence="1">The sequence shown here is derived from an EMBL/GenBank/DDBJ whole genome shotgun (WGS) entry which is preliminary data.</text>
</comment>
<dbReference type="HOGENOM" id="CLU_3310058_0_0_9"/>
<evidence type="ECO:0000313" key="2">
    <source>
        <dbReference type="Proteomes" id="UP000004619"/>
    </source>
</evidence>
<dbReference type="AlphaFoldDB" id="C7H527"/>
<dbReference type="EMBL" id="ACOP02000040">
    <property type="protein sequence ID" value="EEU96945.1"/>
    <property type="molecule type" value="Genomic_DNA"/>
</dbReference>
<dbReference type="Proteomes" id="UP000004619">
    <property type="component" value="Unassembled WGS sequence"/>
</dbReference>
<proteinExistence type="predicted"/>
<organism evidence="1 2">
    <name type="scientific">Faecalibacterium duncaniae (strain DSM 17677 / JCM 31915 / A2-165)</name>
    <name type="common">Faecalibacterium prausnitzii</name>
    <dbReference type="NCBI Taxonomy" id="411483"/>
    <lineage>
        <taxon>Bacteria</taxon>
        <taxon>Bacillati</taxon>
        <taxon>Bacillota</taxon>
        <taxon>Clostridia</taxon>
        <taxon>Eubacteriales</taxon>
        <taxon>Oscillospiraceae</taxon>
        <taxon>Faecalibacterium</taxon>
    </lineage>
</organism>
<protein>
    <submittedName>
        <fullName evidence="1">Uncharacterized protein</fullName>
    </submittedName>
</protein>
<gene>
    <name evidence="1" type="ORF">FAEPRAA2165_01397</name>
</gene>
<name>C7H527_FAED2</name>
<sequence>MKKAAFPSSGRAAFLCLPIDNYVSTVYTVNIQTQRRRQI</sequence>
<evidence type="ECO:0000313" key="1">
    <source>
        <dbReference type="EMBL" id="EEU96945.1"/>
    </source>
</evidence>
<reference evidence="1" key="1">
    <citation type="submission" date="2009-08" db="EMBL/GenBank/DDBJ databases">
        <authorList>
            <person name="Weinstock G."/>
            <person name="Sodergren E."/>
            <person name="Clifton S."/>
            <person name="Fulton L."/>
            <person name="Fulton B."/>
            <person name="Courtney L."/>
            <person name="Fronick C."/>
            <person name="Harrison M."/>
            <person name="Strong C."/>
            <person name="Farmer C."/>
            <person name="Delahaunty K."/>
            <person name="Markovic C."/>
            <person name="Hall O."/>
            <person name="Minx P."/>
            <person name="Tomlinson C."/>
            <person name="Mitreva M."/>
            <person name="Nelson J."/>
            <person name="Hou S."/>
            <person name="Wollam A."/>
            <person name="Pepin K.H."/>
            <person name="Johnson M."/>
            <person name="Bhonagiri V."/>
            <person name="Nash W.E."/>
            <person name="Warren W."/>
            <person name="Chinwalla A."/>
            <person name="Mardis E.R."/>
            <person name="Wilson R.K."/>
        </authorList>
    </citation>
    <scope>NUCLEOTIDE SEQUENCE [LARGE SCALE GENOMIC DNA]</scope>
    <source>
        <strain evidence="1">A2-165</strain>
    </source>
</reference>
<keyword evidence="2" id="KW-1185">Reference proteome</keyword>
<accession>C7H527</accession>